<accession>A0ABU1MU79</accession>
<keyword evidence="2" id="KW-1185">Reference proteome</keyword>
<organism evidence="1 2">
    <name type="scientific">Caulobacter rhizosphaerae</name>
    <dbReference type="NCBI Taxonomy" id="2010972"/>
    <lineage>
        <taxon>Bacteria</taxon>
        <taxon>Pseudomonadati</taxon>
        <taxon>Pseudomonadota</taxon>
        <taxon>Alphaproteobacteria</taxon>
        <taxon>Caulobacterales</taxon>
        <taxon>Caulobacteraceae</taxon>
        <taxon>Caulobacter</taxon>
    </lineage>
</organism>
<evidence type="ECO:0000313" key="2">
    <source>
        <dbReference type="Proteomes" id="UP001262754"/>
    </source>
</evidence>
<dbReference type="EMBL" id="JAVDRL010000002">
    <property type="protein sequence ID" value="MDR6529745.1"/>
    <property type="molecule type" value="Genomic_DNA"/>
</dbReference>
<evidence type="ECO:0000313" key="1">
    <source>
        <dbReference type="EMBL" id="MDR6529745.1"/>
    </source>
</evidence>
<sequence length="44" mass="4931">MKKVVIILGCLAVVAAVGYGWTTYQNKQRFDAVMADYAKDQAHR</sequence>
<proteinExistence type="predicted"/>
<comment type="caution">
    <text evidence="1">The sequence shown here is derived from an EMBL/GenBank/DDBJ whole genome shotgun (WGS) entry which is preliminary data.</text>
</comment>
<gene>
    <name evidence="1" type="ORF">J2800_000469</name>
</gene>
<protein>
    <submittedName>
        <fullName evidence="1">Tfp pilus assembly protein PilE</fullName>
    </submittedName>
</protein>
<reference evidence="1 2" key="1">
    <citation type="submission" date="2023-07" db="EMBL/GenBank/DDBJ databases">
        <title>Sorghum-associated microbial communities from plants grown in Nebraska, USA.</title>
        <authorList>
            <person name="Schachtman D."/>
        </authorList>
    </citation>
    <scope>NUCLEOTIDE SEQUENCE [LARGE SCALE GENOMIC DNA]</scope>
    <source>
        <strain evidence="1 2">DS2154</strain>
    </source>
</reference>
<dbReference type="RefSeq" id="WP_162251661.1">
    <property type="nucleotide sequence ID" value="NZ_BMLD01000007.1"/>
</dbReference>
<dbReference type="Proteomes" id="UP001262754">
    <property type="component" value="Unassembled WGS sequence"/>
</dbReference>
<name>A0ABU1MU79_9CAUL</name>